<dbReference type="Gene3D" id="1.10.340.70">
    <property type="match status" value="1"/>
</dbReference>
<evidence type="ECO:0000259" key="1">
    <source>
        <dbReference type="Pfam" id="PF17921"/>
    </source>
</evidence>
<name>A0A0C9VEV1_SPHS4</name>
<evidence type="ECO:0000313" key="2">
    <source>
        <dbReference type="EMBL" id="KIJ45534.1"/>
    </source>
</evidence>
<feature type="domain" description="Integrase zinc-binding" evidence="1">
    <location>
        <begin position="100"/>
        <end position="142"/>
    </location>
</feature>
<gene>
    <name evidence="2" type="ORF">M422DRAFT_81932</name>
</gene>
<keyword evidence="3" id="KW-1185">Reference proteome</keyword>
<feature type="non-terminal residue" evidence="2">
    <location>
        <position position="144"/>
    </location>
</feature>
<accession>A0A0C9VEV1</accession>
<sequence length="144" mass="16674">EGEDYDVDPGWESMHGVINDIFTVHIKETPTGIMEHFAEEPYFLEIIEWLEEGGSGGSSDEQTRKRMQHKARDYMVKDGKLWRIVRGRQAWRAPKVECIPGIETHELANKAHIDGGHFGRDLTVLKLQQSYFWHNIQRTVVEAI</sequence>
<dbReference type="InterPro" id="IPR041588">
    <property type="entry name" value="Integrase_H2C2"/>
</dbReference>
<organism evidence="2 3">
    <name type="scientific">Sphaerobolus stellatus (strain SS14)</name>
    <dbReference type="NCBI Taxonomy" id="990650"/>
    <lineage>
        <taxon>Eukaryota</taxon>
        <taxon>Fungi</taxon>
        <taxon>Dikarya</taxon>
        <taxon>Basidiomycota</taxon>
        <taxon>Agaricomycotina</taxon>
        <taxon>Agaricomycetes</taxon>
        <taxon>Phallomycetidae</taxon>
        <taxon>Geastrales</taxon>
        <taxon>Sphaerobolaceae</taxon>
        <taxon>Sphaerobolus</taxon>
    </lineage>
</organism>
<dbReference type="AlphaFoldDB" id="A0A0C9VEV1"/>
<dbReference type="Proteomes" id="UP000054279">
    <property type="component" value="Unassembled WGS sequence"/>
</dbReference>
<feature type="non-terminal residue" evidence="2">
    <location>
        <position position="1"/>
    </location>
</feature>
<reference evidence="2 3" key="1">
    <citation type="submission" date="2014-06" db="EMBL/GenBank/DDBJ databases">
        <title>Evolutionary Origins and Diversification of the Mycorrhizal Mutualists.</title>
        <authorList>
            <consortium name="DOE Joint Genome Institute"/>
            <consortium name="Mycorrhizal Genomics Consortium"/>
            <person name="Kohler A."/>
            <person name="Kuo A."/>
            <person name="Nagy L.G."/>
            <person name="Floudas D."/>
            <person name="Copeland A."/>
            <person name="Barry K.W."/>
            <person name="Cichocki N."/>
            <person name="Veneault-Fourrey C."/>
            <person name="LaButti K."/>
            <person name="Lindquist E.A."/>
            <person name="Lipzen A."/>
            <person name="Lundell T."/>
            <person name="Morin E."/>
            <person name="Murat C."/>
            <person name="Riley R."/>
            <person name="Ohm R."/>
            <person name="Sun H."/>
            <person name="Tunlid A."/>
            <person name="Henrissat B."/>
            <person name="Grigoriev I.V."/>
            <person name="Hibbett D.S."/>
            <person name="Martin F."/>
        </authorList>
    </citation>
    <scope>NUCLEOTIDE SEQUENCE [LARGE SCALE GENOMIC DNA]</scope>
    <source>
        <strain evidence="2 3">SS14</strain>
    </source>
</reference>
<protein>
    <recommendedName>
        <fullName evidence="1">Integrase zinc-binding domain-containing protein</fullName>
    </recommendedName>
</protein>
<evidence type="ECO:0000313" key="3">
    <source>
        <dbReference type="Proteomes" id="UP000054279"/>
    </source>
</evidence>
<dbReference type="EMBL" id="KN837111">
    <property type="protein sequence ID" value="KIJ45534.1"/>
    <property type="molecule type" value="Genomic_DNA"/>
</dbReference>
<dbReference type="OrthoDB" id="3234307at2759"/>
<dbReference type="Pfam" id="PF17921">
    <property type="entry name" value="Integrase_H2C2"/>
    <property type="match status" value="1"/>
</dbReference>
<proteinExistence type="predicted"/>
<dbReference type="HOGENOM" id="CLU_132418_0_0_1"/>